<keyword evidence="2" id="KW-0274">FAD</keyword>
<evidence type="ECO:0000256" key="1">
    <source>
        <dbReference type="ARBA" id="ARBA00022630"/>
    </source>
</evidence>
<proteinExistence type="predicted"/>
<organism evidence="4">
    <name type="scientific">Cupriavidus necator</name>
    <name type="common">Alcaligenes eutrophus</name>
    <name type="synonym">Ralstonia eutropha</name>
    <dbReference type="NCBI Taxonomy" id="106590"/>
    <lineage>
        <taxon>Bacteria</taxon>
        <taxon>Pseudomonadati</taxon>
        <taxon>Pseudomonadota</taxon>
        <taxon>Betaproteobacteria</taxon>
        <taxon>Burkholderiales</taxon>
        <taxon>Burkholderiaceae</taxon>
        <taxon>Cupriavidus</taxon>
    </lineage>
</organism>
<evidence type="ECO:0000256" key="2">
    <source>
        <dbReference type="ARBA" id="ARBA00022827"/>
    </source>
</evidence>
<dbReference type="GO" id="GO:0016709">
    <property type="term" value="F:oxidoreductase activity, acting on paired donors, with incorporation or reduction of molecular oxygen, NAD(P)H as one donor, and incorporation of one atom of oxygen"/>
    <property type="evidence" value="ECO:0007669"/>
    <property type="project" value="UniProtKB-ARBA"/>
</dbReference>
<gene>
    <name evidence="4" type="ORF">CNECB9_1850001</name>
</gene>
<dbReference type="Pfam" id="PF21274">
    <property type="entry name" value="Rng_hyd_C"/>
    <property type="match status" value="1"/>
</dbReference>
<evidence type="ECO:0000313" key="4">
    <source>
        <dbReference type="EMBL" id="SCU74529.1"/>
    </source>
</evidence>
<evidence type="ECO:0000259" key="3">
    <source>
        <dbReference type="Pfam" id="PF01494"/>
    </source>
</evidence>
<dbReference type="Gene3D" id="3.50.50.60">
    <property type="entry name" value="FAD/NAD(P)-binding domain"/>
    <property type="match status" value="1"/>
</dbReference>
<sequence length="542" mass="59773">MSETEVLIVGAGPVGLTLAIDLGQRGVRCTLVERNQAPGRLPKMERCNARTMEIYRRLGIAEQIRDAGYPRDEPMDVFIVTSLAEPPLLHRAYPSVRELQAQGRRRNDGGAPLEPYHLISQYTLEPLLKAVAERTPNVTVRFGCELTEFAQDEDGVSASVVDSEDGAQEIRARYLVGCDGGSSTVRKQLGIRLSGEGNILRLRQALFRCDDLYARIPMGRGRHYHVVDDQETQIVVQDDCRHFTMHSVVADDAQMVEKFRRVVGLPIEFETLYVAEWTQHLLLADRYGEGRVFLAGDSAHLVIPTGGLGMNTGVGDAIDLSWKLAATLAGWGGPNLLGSYQRERRQIGARNVAASRYAANGKRTWRAAYRPEIGDQTAEGAQARANLVFIAEVEQRKVNEQTGTELGYRYLDSPLVWPEPGESPDPDSYSYRPTTWPGARLPHVWLDDGSALHDRIGPGYTLLRLGGTRTDTSGLAACMRELGAPLEVIEIGDAAPREVYGCDLLLLRPDLHVVWRGNQLDVDPKRLAAVATGHRLPAAVQG</sequence>
<dbReference type="Gene3D" id="3.40.30.120">
    <property type="match status" value="1"/>
</dbReference>
<dbReference type="Pfam" id="PF01494">
    <property type="entry name" value="FAD_binding_3"/>
    <property type="match status" value="1"/>
</dbReference>
<name>A0A1K0IB76_CUPNE</name>
<dbReference type="AlphaFoldDB" id="A0A1K0IB76"/>
<dbReference type="InterPro" id="IPR036188">
    <property type="entry name" value="FAD/NAD-bd_sf"/>
</dbReference>
<dbReference type="EMBL" id="FMSH01000096">
    <property type="protein sequence ID" value="SCU74529.1"/>
    <property type="molecule type" value="Genomic_DNA"/>
</dbReference>
<dbReference type="InterPro" id="IPR002938">
    <property type="entry name" value="FAD-bd"/>
</dbReference>
<dbReference type="GO" id="GO:0071949">
    <property type="term" value="F:FAD binding"/>
    <property type="evidence" value="ECO:0007669"/>
    <property type="project" value="InterPro"/>
</dbReference>
<dbReference type="InterPro" id="IPR050641">
    <property type="entry name" value="RIFMO-like"/>
</dbReference>
<accession>A0A1K0IB76</accession>
<dbReference type="SUPFAM" id="SSF51905">
    <property type="entry name" value="FAD/NAD(P)-binding domain"/>
    <property type="match status" value="1"/>
</dbReference>
<feature type="domain" description="FAD-binding" evidence="3">
    <location>
        <begin position="3"/>
        <end position="354"/>
    </location>
</feature>
<dbReference type="NCBIfam" id="NF004780">
    <property type="entry name" value="PRK06126.1"/>
    <property type="match status" value="1"/>
</dbReference>
<dbReference type="Gene3D" id="3.30.9.10">
    <property type="entry name" value="D-Amino Acid Oxidase, subunit A, domain 2"/>
    <property type="match status" value="1"/>
</dbReference>
<protein>
    <recommendedName>
        <fullName evidence="3">FAD-binding domain-containing protein</fullName>
    </recommendedName>
</protein>
<dbReference type="RefSeq" id="WP_340521995.1">
    <property type="nucleotide sequence ID" value="NZ_FMSH01000096.1"/>
</dbReference>
<dbReference type="PANTHER" id="PTHR43004:SF21">
    <property type="entry name" value="FAD-BINDING DOMAIN-CONTAINING PROTEIN-RELATED"/>
    <property type="match status" value="1"/>
</dbReference>
<dbReference type="PANTHER" id="PTHR43004">
    <property type="entry name" value="TRK SYSTEM POTASSIUM UPTAKE PROTEIN"/>
    <property type="match status" value="1"/>
</dbReference>
<keyword evidence="1" id="KW-0285">Flavoprotein</keyword>
<reference evidence="4" key="1">
    <citation type="submission" date="2016-09" db="EMBL/GenBank/DDBJ databases">
        <authorList>
            <person name="Capua I."/>
            <person name="De Benedictis P."/>
            <person name="Joannis T."/>
            <person name="Lombin L.H."/>
            <person name="Cattoli G."/>
        </authorList>
    </citation>
    <scope>NUCLEOTIDE SEQUENCE</scope>
    <source>
        <strain evidence="4">B9</strain>
    </source>
</reference>
<dbReference type="PRINTS" id="PR00420">
    <property type="entry name" value="RNGMNOXGNASE"/>
</dbReference>